<dbReference type="KEGG" id="mdu:MDUV_49470"/>
<feature type="compositionally biased region" description="Polar residues" evidence="1">
    <location>
        <begin position="1"/>
        <end position="15"/>
    </location>
</feature>
<dbReference type="OrthoDB" id="3180470at2"/>
<gene>
    <name evidence="3" type="ORF">MDUV_49470</name>
</gene>
<proteinExistence type="predicted"/>
<feature type="domain" description="Glycosyltransferase 2-like" evidence="2">
    <location>
        <begin position="136"/>
        <end position="246"/>
    </location>
</feature>
<evidence type="ECO:0000313" key="3">
    <source>
        <dbReference type="EMBL" id="BBX20087.1"/>
    </source>
</evidence>
<evidence type="ECO:0000313" key="4">
    <source>
        <dbReference type="Proteomes" id="UP000467006"/>
    </source>
</evidence>
<accession>A0A7I7K7U5</accession>
<evidence type="ECO:0000259" key="2">
    <source>
        <dbReference type="Pfam" id="PF00535"/>
    </source>
</evidence>
<dbReference type="Gene3D" id="3.90.550.10">
    <property type="entry name" value="Spore Coat Polysaccharide Biosynthesis Protein SpsA, Chain A"/>
    <property type="match status" value="1"/>
</dbReference>
<dbReference type="Pfam" id="PF00535">
    <property type="entry name" value="Glycos_transf_2"/>
    <property type="match status" value="1"/>
</dbReference>
<reference evidence="3 4" key="1">
    <citation type="journal article" date="2019" name="Emerg. Microbes Infect.">
        <title>Comprehensive subspecies identification of 175 nontuberculous mycobacteria species based on 7547 genomic profiles.</title>
        <authorList>
            <person name="Matsumoto Y."/>
            <person name="Kinjo T."/>
            <person name="Motooka D."/>
            <person name="Nabeya D."/>
            <person name="Jung N."/>
            <person name="Uechi K."/>
            <person name="Horii T."/>
            <person name="Iida T."/>
            <person name="Fujita J."/>
            <person name="Nakamura S."/>
        </authorList>
    </citation>
    <scope>NUCLEOTIDE SEQUENCE [LARGE SCALE GENOMIC DNA]</scope>
    <source>
        <strain evidence="3 4">JCM 6396</strain>
    </source>
</reference>
<feature type="region of interest" description="Disordered" evidence="1">
    <location>
        <begin position="1"/>
        <end position="25"/>
    </location>
</feature>
<name>A0A7I7K7U5_9MYCO</name>
<protein>
    <recommendedName>
        <fullName evidence="2">Glycosyltransferase 2-like domain-containing protein</fullName>
    </recommendedName>
</protein>
<keyword evidence="4" id="KW-1185">Reference proteome</keyword>
<dbReference type="InterPro" id="IPR001173">
    <property type="entry name" value="Glyco_trans_2-like"/>
</dbReference>
<organism evidence="3 4">
    <name type="scientific">Mycolicibacterium duvalii</name>
    <dbReference type="NCBI Taxonomy" id="39688"/>
    <lineage>
        <taxon>Bacteria</taxon>
        <taxon>Bacillati</taxon>
        <taxon>Actinomycetota</taxon>
        <taxon>Actinomycetes</taxon>
        <taxon>Mycobacteriales</taxon>
        <taxon>Mycobacteriaceae</taxon>
        <taxon>Mycolicibacterium</taxon>
    </lineage>
</organism>
<dbReference type="PANTHER" id="PTHR43685:SF2">
    <property type="entry name" value="GLYCOSYLTRANSFERASE 2-LIKE DOMAIN-CONTAINING PROTEIN"/>
    <property type="match status" value="1"/>
</dbReference>
<dbReference type="InterPro" id="IPR029044">
    <property type="entry name" value="Nucleotide-diphossugar_trans"/>
</dbReference>
<dbReference type="AlphaFoldDB" id="A0A7I7K7U5"/>
<dbReference type="Proteomes" id="UP000467006">
    <property type="component" value="Chromosome"/>
</dbReference>
<dbReference type="EMBL" id="AP022563">
    <property type="protein sequence ID" value="BBX20087.1"/>
    <property type="molecule type" value="Genomic_DNA"/>
</dbReference>
<dbReference type="InterPro" id="IPR050834">
    <property type="entry name" value="Glycosyltransf_2"/>
</dbReference>
<sequence length="450" mass="49049">MSTEAPARSATQSHDTTARHVTLDDLPVGRADVELSCPPDRLATSGGVGGPRKVLTLVRLHTHPLGTIVLDATKGLDWSTHAPTVWSEFREAANAHLKSDALPAANELTDLAATPAATPRCMDRRRAVEAEAPRITVVVATRERPRLLRICLNALLDLDYPDYEIVVVDNAPETAATARLVKQLYAPSVRYRREDRKGLASAHNRGLETATGSIVAFVDDDVVVDRNWLSAIAEGFRAYPNVGCVTGLILPAELITPAQLMLEQHGGFDKGFRQRVFDTSDNRPGDPLFPFTAGRLGSGANMAFDTAVLRELGGFDSATGIGTFARGGDDLAAFFRVVLDHKLVYQPSAVVWHRHHREMAAIQNQAYGYGVGLGAFLASVMVHEWRMWPQLIVRLPRGLSYAFSAASARNRGRYAGCPSELGRLERRGLAYGPAAYAVSRWQNRGSGYCR</sequence>
<dbReference type="PANTHER" id="PTHR43685">
    <property type="entry name" value="GLYCOSYLTRANSFERASE"/>
    <property type="match status" value="1"/>
</dbReference>
<dbReference type="SUPFAM" id="SSF53448">
    <property type="entry name" value="Nucleotide-diphospho-sugar transferases"/>
    <property type="match status" value="1"/>
</dbReference>
<evidence type="ECO:0000256" key="1">
    <source>
        <dbReference type="SAM" id="MobiDB-lite"/>
    </source>
</evidence>
<dbReference type="RefSeq" id="WP_098003234.1">
    <property type="nucleotide sequence ID" value="NZ_AP022563.1"/>
</dbReference>